<keyword evidence="2" id="KW-1185">Reference proteome</keyword>
<accession>A0A8J3EHC7</accession>
<reference evidence="1" key="1">
    <citation type="journal article" date="2014" name="Int. J. Syst. Evol. Microbiol.">
        <title>Complete genome sequence of Corynebacterium casei LMG S-19264T (=DSM 44701T), isolated from a smear-ripened cheese.</title>
        <authorList>
            <consortium name="US DOE Joint Genome Institute (JGI-PGF)"/>
            <person name="Walter F."/>
            <person name="Albersmeier A."/>
            <person name="Kalinowski J."/>
            <person name="Ruckert C."/>
        </authorList>
    </citation>
    <scope>NUCLEOTIDE SEQUENCE</scope>
    <source>
        <strain evidence="1">CGMCC 1.15762</strain>
    </source>
</reference>
<sequence>MTMITENPEALDLEPPYDPRSALEVALTSARLADPIIEGDHGQRFALTPPDYTLTAIPSPHALPPHIIEQLTTDDADSLIRYANRFSTSASVLIADIDTLAVHACLDWHGHNQATDAESLKTGARKHTASLKLRESEEFKRWNKIEGQLIDQMEFAEFLDENAADIITPEPATMIEIARDLEATQGVNFKSSTRLQTGERSIVYETETHTRGEMKVPTQFTLQIPLFAGEEPVEIVASFRFRPRPDGLKLGFVWRRVEYRRLAEFQQISFRVSEATGLALMFGRTANP</sequence>
<dbReference type="EMBL" id="BMJV01000005">
    <property type="protein sequence ID" value="GGG77758.1"/>
    <property type="molecule type" value="Genomic_DNA"/>
</dbReference>
<dbReference type="Proteomes" id="UP000617145">
    <property type="component" value="Unassembled WGS sequence"/>
</dbReference>
<proteinExistence type="predicted"/>
<dbReference type="InterPro" id="IPR019276">
    <property type="entry name" value="DUF2303"/>
</dbReference>
<evidence type="ECO:0000313" key="2">
    <source>
        <dbReference type="Proteomes" id="UP000617145"/>
    </source>
</evidence>
<dbReference type="AlphaFoldDB" id="A0A8J3EHC7"/>
<reference evidence="1" key="2">
    <citation type="submission" date="2020-09" db="EMBL/GenBank/DDBJ databases">
        <authorList>
            <person name="Sun Q."/>
            <person name="Zhou Y."/>
        </authorList>
    </citation>
    <scope>NUCLEOTIDE SEQUENCE</scope>
    <source>
        <strain evidence="1">CGMCC 1.15762</strain>
    </source>
</reference>
<name>A0A8J3EHC7_9RHOB</name>
<organism evidence="1 2">
    <name type="scientific">Salipiger pallidus</name>
    <dbReference type="NCBI Taxonomy" id="1775170"/>
    <lineage>
        <taxon>Bacteria</taxon>
        <taxon>Pseudomonadati</taxon>
        <taxon>Pseudomonadota</taxon>
        <taxon>Alphaproteobacteria</taxon>
        <taxon>Rhodobacterales</taxon>
        <taxon>Roseobacteraceae</taxon>
        <taxon>Salipiger</taxon>
    </lineage>
</organism>
<protein>
    <recommendedName>
        <fullName evidence="3">DUF2303 family protein</fullName>
    </recommendedName>
</protein>
<evidence type="ECO:0000313" key="1">
    <source>
        <dbReference type="EMBL" id="GGG77758.1"/>
    </source>
</evidence>
<comment type="caution">
    <text evidence="1">The sequence shown here is derived from an EMBL/GenBank/DDBJ whole genome shotgun (WGS) entry which is preliminary data.</text>
</comment>
<dbReference type="Pfam" id="PF10065">
    <property type="entry name" value="DUF2303"/>
    <property type="match status" value="1"/>
</dbReference>
<dbReference type="RefSeq" id="WP_229673225.1">
    <property type="nucleotide sequence ID" value="NZ_BMJV01000005.1"/>
</dbReference>
<gene>
    <name evidence="1" type="ORF">GCM10011415_28360</name>
</gene>
<evidence type="ECO:0008006" key="3">
    <source>
        <dbReference type="Google" id="ProtNLM"/>
    </source>
</evidence>